<dbReference type="EMBL" id="LCJB01000058">
    <property type="protein sequence ID" value="KKT69464.1"/>
    <property type="molecule type" value="Genomic_DNA"/>
</dbReference>
<name>A0A0G1MBZ4_9BACT</name>
<proteinExistence type="predicted"/>
<reference evidence="1 2" key="1">
    <citation type="journal article" date="2015" name="Nature">
        <title>rRNA introns, odd ribosomes, and small enigmatic genomes across a large radiation of phyla.</title>
        <authorList>
            <person name="Brown C.T."/>
            <person name="Hug L.A."/>
            <person name="Thomas B.C."/>
            <person name="Sharon I."/>
            <person name="Castelle C.J."/>
            <person name="Singh A."/>
            <person name="Wilkins M.J."/>
            <person name="Williams K.H."/>
            <person name="Banfield J.F."/>
        </authorList>
    </citation>
    <scope>NUCLEOTIDE SEQUENCE [LARGE SCALE GENOMIC DNA]</scope>
</reference>
<protein>
    <submittedName>
        <fullName evidence="1">Uncharacterized protein</fullName>
    </submittedName>
</protein>
<gene>
    <name evidence="1" type="ORF">UW63_C0058G0004</name>
</gene>
<organism evidence="1 2">
    <name type="scientific">Candidatus Uhrbacteria bacterium GW2011_GWF2_44_350</name>
    <dbReference type="NCBI Taxonomy" id="1619000"/>
    <lineage>
        <taxon>Bacteria</taxon>
        <taxon>Candidatus Uhriibacteriota</taxon>
    </lineage>
</organism>
<evidence type="ECO:0000313" key="1">
    <source>
        <dbReference type="EMBL" id="KKT69464.1"/>
    </source>
</evidence>
<evidence type="ECO:0000313" key="2">
    <source>
        <dbReference type="Proteomes" id="UP000034154"/>
    </source>
</evidence>
<dbReference type="Proteomes" id="UP000034154">
    <property type="component" value="Unassembled WGS sequence"/>
</dbReference>
<comment type="caution">
    <text evidence="1">The sequence shown here is derived from an EMBL/GenBank/DDBJ whole genome shotgun (WGS) entry which is preliminary data.</text>
</comment>
<sequence length="382" mass="42851">MQGVEKDYCNAAIRAVLAAAEELWGSTVEGVLQPRALYGKSDTLGMDAVTEIAITNGLVEYDGTVNIATEESCRGRGVRADSGDPRRSKSIFISDPTDRSAQFKKALNGVVDKTRSTIEVVREAAFRNDWEKNFGGPAMITGCTSAVTCIRRGVPIFAVVVNFVTRDLFVACRAGVFVLRLPDKIFNVDLDYVCRRGRRLFFRGVKPGSERNFVTFLGKTGYRENFLDSRFMSNAEIDKFLFYNLPGGPSRALYLSELQPAEESIGFILANGEKISEWAHWLPFIRFGRTRTDQGTPALRLYEVFQERPWTKDGVLMSTSPVYSIFVPVSEGDSRMLMDPRRLTGLSNPSRFRSTLIVAPANNRWAASVRQYGFRTIEFFEE</sequence>
<dbReference type="AlphaFoldDB" id="A0A0G1MBZ4"/>
<accession>A0A0G1MBZ4</accession>